<dbReference type="InterPro" id="IPR038122">
    <property type="entry name" value="PFU_sf"/>
</dbReference>
<evidence type="ECO:0000259" key="8">
    <source>
        <dbReference type="PROSITE" id="PS51396"/>
    </source>
</evidence>
<feature type="repeat" description="WD" evidence="5">
    <location>
        <begin position="105"/>
        <end position="136"/>
    </location>
</feature>
<dbReference type="FunFam" id="2.130.10.10:FF:000236">
    <property type="entry name" value="Polyubiquitin binding protein (Doa1/Ufd3)"/>
    <property type="match status" value="1"/>
</dbReference>
<dbReference type="Gene3D" id="1.25.10.10">
    <property type="entry name" value="Leucine-rich Repeat Variant"/>
    <property type="match status" value="1"/>
</dbReference>
<keyword evidence="10" id="KW-1185">Reference proteome</keyword>
<dbReference type="EMBL" id="MU254133">
    <property type="protein sequence ID" value="KAG9241958.1"/>
    <property type="molecule type" value="Genomic_DNA"/>
</dbReference>
<dbReference type="GO" id="GO:0043130">
    <property type="term" value="F:ubiquitin binding"/>
    <property type="evidence" value="ECO:0007669"/>
    <property type="project" value="TreeGrafter"/>
</dbReference>
<gene>
    <name evidence="9" type="ORF">BJ878DRAFT_544721</name>
</gene>
<dbReference type="AlphaFoldDB" id="A0A9P7YXS5"/>
<dbReference type="PROSITE" id="PS50294">
    <property type="entry name" value="WD_REPEATS_REGION"/>
    <property type="match status" value="3"/>
</dbReference>
<evidence type="ECO:0000256" key="1">
    <source>
        <dbReference type="ARBA" id="ARBA00004496"/>
    </source>
</evidence>
<dbReference type="GO" id="GO:0005737">
    <property type="term" value="C:cytoplasm"/>
    <property type="evidence" value="ECO:0007669"/>
    <property type="project" value="UniProtKB-SubCell"/>
</dbReference>
<feature type="repeat" description="WD" evidence="5">
    <location>
        <begin position="231"/>
        <end position="262"/>
    </location>
</feature>
<dbReference type="SUPFAM" id="SSF50978">
    <property type="entry name" value="WD40 repeat-like"/>
    <property type="match status" value="1"/>
</dbReference>
<dbReference type="InterPro" id="IPR001680">
    <property type="entry name" value="WD40_rpt"/>
</dbReference>
<dbReference type="CDD" id="cd00200">
    <property type="entry name" value="WD40"/>
    <property type="match status" value="1"/>
</dbReference>
<name>A0A9P7YXS5_9HELO</name>
<evidence type="ECO:0000256" key="2">
    <source>
        <dbReference type="ARBA" id="ARBA00022490"/>
    </source>
</evidence>
<dbReference type="PROSITE" id="PS51394">
    <property type="entry name" value="PFU"/>
    <property type="match status" value="1"/>
</dbReference>
<evidence type="ECO:0000256" key="5">
    <source>
        <dbReference type="PROSITE-ProRule" id="PRU00221"/>
    </source>
</evidence>
<sequence>MAEYKLSASLAGHEDDVRGVAYPSSKAVVSGSRDGTVRLWKLLSDNPPIFDEAISSHATAFVNAVASLPPSPDFKDGLILSGGKDTIIEVREPFKKPEDNAERLLIGHAGNICALDVDSAGEYIISGSWDATARTWPVGKWEPETEFRGHEGSVWGVLAYDKDTVITACADQLIRIFSRSGKLIRKLKGGNEVVRTLCRVTNHPTGADFASAGNDGIVRLWSIKGEQLAELHGHDNFIYSLVSTPSGELVSSSEDRTVRIWKGIECIQTITHPAISVWSVAVCQENGDLVTGASDRVVRIFTRDPERFADVETTEKFVDSVKESSIPQQQLGEINKEKLPGPEFIQQKSGTKDGQVQMIRELNGNVSAYMWAASSGKWDNVGTVVDAAGSSGKKVEFDGQEYDYVFDVDVEDGKPPLKLPFNASQNPYEAAQKFLDRTKLPQTYLEQIAAHIVANAQGVSLDQPMADAPSGPGSDPWGSDQRYRPDTAQAPTPAALPKYLPQKDYLSISVASLPKLQQKVQEVNKTLVESGQKDISLNPEELSTLSAVRRQFEEKSKTPAPGGLELAIKLATVWPYKDRMAGLDLLRLLADSKTAATYRDTRGGNVIDLLIQGATETEPHSENHLAMAVRGFANLFSTPEGRELTVSSFDKIQSLTSTSISTSTNRNLLVAATTVYVNYAVLLLTSPSDSTFEQALAVVDTLRRILTTQKDSEVIFRALVAVGTIVGVDAEVKSAAKDIYEAEKAMETALGKASEPRIKQLVAEIKGILKT</sequence>
<dbReference type="PROSITE" id="PS51396">
    <property type="entry name" value="PUL"/>
    <property type="match status" value="1"/>
</dbReference>
<feature type="domain" description="PFU" evidence="7">
    <location>
        <begin position="370"/>
        <end position="466"/>
    </location>
</feature>
<dbReference type="InterPro" id="IPR036322">
    <property type="entry name" value="WD40_repeat_dom_sf"/>
</dbReference>
<keyword evidence="4" id="KW-0677">Repeat</keyword>
<feature type="repeat" description="WD" evidence="5">
    <location>
        <begin position="10"/>
        <end position="42"/>
    </location>
</feature>
<dbReference type="InterPro" id="IPR011989">
    <property type="entry name" value="ARM-like"/>
</dbReference>
<comment type="caution">
    <text evidence="9">The sequence shown here is derived from an EMBL/GenBank/DDBJ whole genome shotgun (WGS) entry which is preliminary data.</text>
</comment>
<dbReference type="Pfam" id="PF09070">
    <property type="entry name" value="PFU"/>
    <property type="match status" value="1"/>
</dbReference>
<accession>A0A9P7YXS5</accession>
<dbReference type="InterPro" id="IPR015155">
    <property type="entry name" value="PFU"/>
</dbReference>
<dbReference type="OrthoDB" id="10265988at2759"/>
<protein>
    <submittedName>
        <fullName evidence="9">WD40-repeat-containing domain protein</fullName>
    </submittedName>
</protein>
<keyword evidence="2" id="KW-0963">Cytoplasm</keyword>
<evidence type="ECO:0000259" key="7">
    <source>
        <dbReference type="PROSITE" id="PS51394"/>
    </source>
</evidence>
<dbReference type="InterPro" id="IPR015943">
    <property type="entry name" value="WD40/YVTN_repeat-like_dom_sf"/>
</dbReference>
<dbReference type="InterPro" id="IPR013535">
    <property type="entry name" value="PUL_dom"/>
</dbReference>
<dbReference type="PROSITE" id="PS50082">
    <property type="entry name" value="WD_REPEATS_2"/>
    <property type="match status" value="4"/>
</dbReference>
<dbReference type="Pfam" id="PF08324">
    <property type="entry name" value="PUL"/>
    <property type="match status" value="1"/>
</dbReference>
<dbReference type="Gene3D" id="3.10.20.870">
    <property type="entry name" value="PFU (PLAA family ubiquitin binding), C-terminal domain"/>
    <property type="match status" value="1"/>
</dbReference>
<keyword evidence="3 5" id="KW-0853">WD repeat</keyword>
<evidence type="ECO:0000256" key="6">
    <source>
        <dbReference type="SAM" id="MobiDB-lite"/>
    </source>
</evidence>
<dbReference type="InterPro" id="IPR020472">
    <property type="entry name" value="WD40_PAC1"/>
</dbReference>
<evidence type="ECO:0000256" key="4">
    <source>
        <dbReference type="ARBA" id="ARBA00022737"/>
    </source>
</evidence>
<comment type="subcellular location">
    <subcellularLocation>
        <location evidence="1">Cytoplasm</location>
    </subcellularLocation>
</comment>
<feature type="region of interest" description="Disordered" evidence="6">
    <location>
        <begin position="462"/>
        <end position="494"/>
    </location>
</feature>
<dbReference type="PANTHER" id="PTHR19849:SF0">
    <property type="entry name" value="PHOSPHOLIPASE A-2-ACTIVATING PROTEIN"/>
    <property type="match status" value="1"/>
</dbReference>
<dbReference type="PANTHER" id="PTHR19849">
    <property type="entry name" value="PHOSPHOLIPASE A-2-ACTIVATING PROTEIN"/>
    <property type="match status" value="1"/>
</dbReference>
<dbReference type="SMART" id="SM00320">
    <property type="entry name" value="WD40"/>
    <property type="match status" value="6"/>
</dbReference>
<proteinExistence type="predicted"/>
<dbReference type="Pfam" id="PF00400">
    <property type="entry name" value="WD40"/>
    <property type="match status" value="6"/>
</dbReference>
<reference evidence="9" key="1">
    <citation type="journal article" date="2021" name="IMA Fungus">
        <title>Genomic characterization of three marine fungi, including Emericellopsis atlantica sp. nov. with signatures of a generalist lifestyle and marine biomass degradation.</title>
        <authorList>
            <person name="Hagestad O.C."/>
            <person name="Hou L."/>
            <person name="Andersen J.H."/>
            <person name="Hansen E.H."/>
            <person name="Altermark B."/>
            <person name="Li C."/>
            <person name="Kuhnert E."/>
            <person name="Cox R.J."/>
            <person name="Crous P.W."/>
            <person name="Spatafora J.W."/>
            <person name="Lail K."/>
            <person name="Amirebrahimi M."/>
            <person name="Lipzen A."/>
            <person name="Pangilinan J."/>
            <person name="Andreopoulos W."/>
            <person name="Hayes R.D."/>
            <person name="Ng V."/>
            <person name="Grigoriev I.V."/>
            <person name="Jackson S.A."/>
            <person name="Sutton T.D.S."/>
            <person name="Dobson A.D.W."/>
            <person name="Rama T."/>
        </authorList>
    </citation>
    <scope>NUCLEOTIDE SEQUENCE</scope>
    <source>
        <strain evidence="9">TRa3180A</strain>
    </source>
</reference>
<dbReference type="GO" id="GO:0005634">
    <property type="term" value="C:nucleus"/>
    <property type="evidence" value="ECO:0007669"/>
    <property type="project" value="TreeGrafter"/>
</dbReference>
<organism evidence="9 10">
    <name type="scientific">Calycina marina</name>
    <dbReference type="NCBI Taxonomy" id="1763456"/>
    <lineage>
        <taxon>Eukaryota</taxon>
        <taxon>Fungi</taxon>
        <taxon>Dikarya</taxon>
        <taxon>Ascomycota</taxon>
        <taxon>Pezizomycotina</taxon>
        <taxon>Leotiomycetes</taxon>
        <taxon>Helotiales</taxon>
        <taxon>Pezizellaceae</taxon>
        <taxon>Calycina</taxon>
    </lineage>
</organism>
<dbReference type="GO" id="GO:0043161">
    <property type="term" value="P:proteasome-mediated ubiquitin-dependent protein catabolic process"/>
    <property type="evidence" value="ECO:0007669"/>
    <property type="project" value="TreeGrafter"/>
</dbReference>
<evidence type="ECO:0000313" key="10">
    <source>
        <dbReference type="Proteomes" id="UP000887226"/>
    </source>
</evidence>
<evidence type="ECO:0000256" key="3">
    <source>
        <dbReference type="ARBA" id="ARBA00022574"/>
    </source>
</evidence>
<feature type="repeat" description="WD" evidence="5">
    <location>
        <begin position="203"/>
        <end position="231"/>
    </location>
</feature>
<dbReference type="Proteomes" id="UP000887226">
    <property type="component" value="Unassembled WGS sequence"/>
</dbReference>
<dbReference type="Gene3D" id="2.130.10.10">
    <property type="entry name" value="YVTN repeat-like/Quinoprotein amine dehydrogenase"/>
    <property type="match status" value="1"/>
</dbReference>
<dbReference type="GO" id="GO:0010992">
    <property type="term" value="P:ubiquitin recycling"/>
    <property type="evidence" value="ECO:0007669"/>
    <property type="project" value="TreeGrafter"/>
</dbReference>
<evidence type="ECO:0000313" key="9">
    <source>
        <dbReference type="EMBL" id="KAG9241958.1"/>
    </source>
</evidence>
<dbReference type="PRINTS" id="PR00320">
    <property type="entry name" value="GPROTEINBRPT"/>
</dbReference>
<feature type="domain" description="PUL" evidence="8">
    <location>
        <begin position="498"/>
        <end position="768"/>
    </location>
</feature>